<reference evidence="1" key="2">
    <citation type="journal article" date="2020" name="Nat. Commun.">
        <title>Large-scale genome sequencing of mycorrhizal fungi provides insights into the early evolution of symbiotic traits.</title>
        <authorList>
            <person name="Miyauchi S."/>
            <person name="Kiss E."/>
            <person name="Kuo A."/>
            <person name="Drula E."/>
            <person name="Kohler A."/>
            <person name="Sanchez-Garcia M."/>
            <person name="Morin E."/>
            <person name="Andreopoulos B."/>
            <person name="Barry K.W."/>
            <person name="Bonito G."/>
            <person name="Buee M."/>
            <person name="Carver A."/>
            <person name="Chen C."/>
            <person name="Cichocki N."/>
            <person name="Clum A."/>
            <person name="Culley D."/>
            <person name="Crous P.W."/>
            <person name="Fauchery L."/>
            <person name="Girlanda M."/>
            <person name="Hayes R.D."/>
            <person name="Keri Z."/>
            <person name="LaButti K."/>
            <person name="Lipzen A."/>
            <person name="Lombard V."/>
            <person name="Magnuson J."/>
            <person name="Maillard F."/>
            <person name="Murat C."/>
            <person name="Nolan M."/>
            <person name="Ohm R.A."/>
            <person name="Pangilinan J."/>
            <person name="Pereira M.F."/>
            <person name="Perotto S."/>
            <person name="Peter M."/>
            <person name="Pfister S."/>
            <person name="Riley R."/>
            <person name="Sitrit Y."/>
            <person name="Stielow J.B."/>
            <person name="Szollosi G."/>
            <person name="Zifcakova L."/>
            <person name="Stursova M."/>
            <person name="Spatafora J.W."/>
            <person name="Tedersoo L."/>
            <person name="Vaario L.M."/>
            <person name="Yamada A."/>
            <person name="Yan M."/>
            <person name="Wang P."/>
            <person name="Xu J."/>
            <person name="Bruns T."/>
            <person name="Baldrian P."/>
            <person name="Vilgalys R."/>
            <person name="Dunand C."/>
            <person name="Henrissat B."/>
            <person name="Grigoriev I.V."/>
            <person name="Hibbett D."/>
            <person name="Nagy L.G."/>
            <person name="Martin F.M."/>
        </authorList>
    </citation>
    <scope>NUCLEOTIDE SEQUENCE</scope>
    <source>
        <strain evidence="1">BED1</strain>
    </source>
</reference>
<dbReference type="EMBL" id="WHUW01000037">
    <property type="protein sequence ID" value="KAF8432953.1"/>
    <property type="molecule type" value="Genomic_DNA"/>
</dbReference>
<accession>A0AAD4BKF0</accession>
<gene>
    <name evidence="1" type="ORF">L210DRAFT_2753895</name>
</gene>
<proteinExistence type="predicted"/>
<evidence type="ECO:0000313" key="2">
    <source>
        <dbReference type="Proteomes" id="UP001194468"/>
    </source>
</evidence>
<name>A0AAD4BKF0_BOLED</name>
<dbReference type="AlphaFoldDB" id="A0AAD4BKF0"/>
<evidence type="ECO:0000313" key="1">
    <source>
        <dbReference type="EMBL" id="KAF8432953.1"/>
    </source>
</evidence>
<keyword evidence="2" id="KW-1185">Reference proteome</keyword>
<sequence>MNPIPTSTPSVLICGPDSRRCLGRLPASKIPRPHSCPPALSTWRSHDALSTFAHENPICDPAQSGLDVRTTDVQNCTSIIRTSATLEPGA</sequence>
<comment type="caution">
    <text evidence="1">The sequence shown here is derived from an EMBL/GenBank/DDBJ whole genome shotgun (WGS) entry which is preliminary data.</text>
</comment>
<organism evidence="1 2">
    <name type="scientific">Boletus edulis BED1</name>
    <dbReference type="NCBI Taxonomy" id="1328754"/>
    <lineage>
        <taxon>Eukaryota</taxon>
        <taxon>Fungi</taxon>
        <taxon>Dikarya</taxon>
        <taxon>Basidiomycota</taxon>
        <taxon>Agaricomycotina</taxon>
        <taxon>Agaricomycetes</taxon>
        <taxon>Agaricomycetidae</taxon>
        <taxon>Boletales</taxon>
        <taxon>Boletineae</taxon>
        <taxon>Boletaceae</taxon>
        <taxon>Boletoideae</taxon>
        <taxon>Boletus</taxon>
    </lineage>
</organism>
<dbReference type="Proteomes" id="UP001194468">
    <property type="component" value="Unassembled WGS sequence"/>
</dbReference>
<protein>
    <submittedName>
        <fullName evidence="1">Uncharacterized protein</fullName>
    </submittedName>
</protein>
<reference evidence="1" key="1">
    <citation type="submission" date="2019-10" db="EMBL/GenBank/DDBJ databases">
        <authorList>
            <consortium name="DOE Joint Genome Institute"/>
            <person name="Kuo A."/>
            <person name="Miyauchi S."/>
            <person name="Kiss E."/>
            <person name="Drula E."/>
            <person name="Kohler A."/>
            <person name="Sanchez-Garcia M."/>
            <person name="Andreopoulos B."/>
            <person name="Barry K.W."/>
            <person name="Bonito G."/>
            <person name="Buee M."/>
            <person name="Carver A."/>
            <person name="Chen C."/>
            <person name="Cichocki N."/>
            <person name="Clum A."/>
            <person name="Culley D."/>
            <person name="Crous P.W."/>
            <person name="Fauchery L."/>
            <person name="Girlanda M."/>
            <person name="Hayes R."/>
            <person name="Keri Z."/>
            <person name="LaButti K."/>
            <person name="Lipzen A."/>
            <person name="Lombard V."/>
            <person name="Magnuson J."/>
            <person name="Maillard F."/>
            <person name="Morin E."/>
            <person name="Murat C."/>
            <person name="Nolan M."/>
            <person name="Ohm R."/>
            <person name="Pangilinan J."/>
            <person name="Pereira M."/>
            <person name="Perotto S."/>
            <person name="Peter M."/>
            <person name="Riley R."/>
            <person name="Sitrit Y."/>
            <person name="Stielow B."/>
            <person name="Szollosi G."/>
            <person name="Zifcakova L."/>
            <person name="Stursova M."/>
            <person name="Spatafora J.W."/>
            <person name="Tedersoo L."/>
            <person name="Vaario L.-M."/>
            <person name="Yamada A."/>
            <person name="Yan M."/>
            <person name="Wang P."/>
            <person name="Xu J."/>
            <person name="Bruns T."/>
            <person name="Baldrian P."/>
            <person name="Vilgalys R."/>
            <person name="Henrissat B."/>
            <person name="Grigoriev I.V."/>
            <person name="Hibbett D."/>
            <person name="Nagy L.G."/>
            <person name="Martin F.M."/>
        </authorList>
    </citation>
    <scope>NUCLEOTIDE SEQUENCE</scope>
    <source>
        <strain evidence="1">BED1</strain>
    </source>
</reference>